<dbReference type="SUPFAM" id="SSF101898">
    <property type="entry name" value="NHL repeat"/>
    <property type="match status" value="1"/>
</dbReference>
<organism evidence="1 2">
    <name type="scientific">Paenibacillus flagellatus</name>
    <dbReference type="NCBI Taxonomy" id="2211139"/>
    <lineage>
        <taxon>Bacteria</taxon>
        <taxon>Bacillati</taxon>
        <taxon>Bacillota</taxon>
        <taxon>Bacilli</taxon>
        <taxon>Bacillales</taxon>
        <taxon>Paenibacillaceae</taxon>
        <taxon>Paenibacillus</taxon>
    </lineage>
</organism>
<gene>
    <name evidence="1" type="ORF">DLM86_11675</name>
</gene>
<sequence length="701" mass="78748">MQRPARFFSFNKPSDWEAGSSANLTVREDGVTVSRTEKYSLYRIVHAADIDGADAVADFAVGPGSKLYVLDARASLWVHDYENRHSEPLYSPGHRLFSHRALLASRGDALYIADPVGERRVFSVSPSNGQLLWAAQEWNGLELFPLATAADAGRNLYTVVPLDCEVGPLGHPEVPQGGRIVILQWSPSGEVTQLYEHDSLRLEQPCAVHALRGRFYVTAAEPGSPVLLDAATGTTIAFRPDGAARAAFGLAPEAGKPAGLSTGGGGVLYIGDSSPGNARDERFILQYTMQGELTAKVSGYRERADKLLHDDRGRMYVLDAEQGAIALLELQSRVNASAETGLPEGWYWSGELDSAEDETEWHKIELLADIPEETQLRVSYFATDETFGVLGGRVVDYSDYFADPDVPNERKWRESAHLWSEPIVNPKDALLPNAKGRYLRLRIEWVGSDRTAPTIRRMRVFFPRQSPIVHLPSIYQEDPDGTRFLERFLALFGSFLAEMEEKIDKVSSNFDADAVAGRYLSWLGGWLALDVADGWEEHKLRTLLKRAPELYKLRGTRQGLARMLHLYTGVEPYIVEHHQLKTMQETSELRLMFQRLYGDDPYTFCVMLPPECVRTDKQRLMVERIIEDQKPAYAEGKLVVLQPWMHADMHTYLGINTVLSEPTLLTLDEQSSMPHHTVLIDVDRDKRIDIHTRLELDSELE</sequence>
<dbReference type="NCBIfam" id="TIGR02242">
    <property type="entry name" value="tail_TIGR02242"/>
    <property type="match status" value="1"/>
</dbReference>
<evidence type="ECO:0000313" key="1">
    <source>
        <dbReference type="EMBL" id="PYI55178.1"/>
    </source>
</evidence>
<dbReference type="Proteomes" id="UP000247476">
    <property type="component" value="Unassembled WGS sequence"/>
</dbReference>
<accession>A0A2V5K772</accession>
<dbReference type="InterPro" id="IPR011748">
    <property type="entry name" value="Unchr_phage_tail-like"/>
</dbReference>
<dbReference type="Pfam" id="PF09684">
    <property type="entry name" value="Tail_P2_I"/>
    <property type="match status" value="1"/>
</dbReference>
<keyword evidence="2" id="KW-1185">Reference proteome</keyword>
<comment type="caution">
    <text evidence="1">The sequence shown here is derived from an EMBL/GenBank/DDBJ whole genome shotgun (WGS) entry which is preliminary data.</text>
</comment>
<proteinExistence type="predicted"/>
<dbReference type="EMBL" id="QJVJ01000004">
    <property type="protein sequence ID" value="PYI55178.1"/>
    <property type="molecule type" value="Genomic_DNA"/>
</dbReference>
<dbReference type="OrthoDB" id="370073at2"/>
<dbReference type="RefSeq" id="WP_110840171.1">
    <property type="nucleotide sequence ID" value="NZ_QJVJ01000004.1"/>
</dbReference>
<name>A0A2V5K772_9BACL</name>
<reference evidence="1 2" key="1">
    <citation type="submission" date="2018-05" db="EMBL/GenBank/DDBJ databases">
        <title>Paenibacillus flagellatus sp. nov., isolated from selenium mineral soil.</title>
        <authorList>
            <person name="Dai X."/>
        </authorList>
    </citation>
    <scope>NUCLEOTIDE SEQUENCE [LARGE SCALE GENOMIC DNA]</scope>
    <source>
        <strain evidence="1 2">DXL2</strain>
    </source>
</reference>
<evidence type="ECO:0000313" key="2">
    <source>
        <dbReference type="Proteomes" id="UP000247476"/>
    </source>
</evidence>
<dbReference type="InterPro" id="IPR006521">
    <property type="entry name" value="Tail_protein_I"/>
</dbReference>
<dbReference type="AlphaFoldDB" id="A0A2V5K772"/>
<protein>
    <submittedName>
        <fullName evidence="1">Phage tail protein</fullName>
    </submittedName>
</protein>